<name>F4RGU7_MELLP</name>
<dbReference type="InParanoid" id="F4RGU7"/>
<dbReference type="HOGENOM" id="CLU_1713665_0_0_1"/>
<dbReference type="EMBL" id="GL883101">
    <property type="protein sequence ID" value="EGG08333.1"/>
    <property type="molecule type" value="Genomic_DNA"/>
</dbReference>
<gene>
    <name evidence="2" type="ORF">MELLADRAFT_124551</name>
</gene>
<keyword evidence="1" id="KW-0732">Signal</keyword>
<protein>
    <submittedName>
        <fullName evidence="2">Secreted protein</fullName>
    </submittedName>
</protein>
<keyword evidence="3" id="KW-1185">Reference proteome</keyword>
<proteinExistence type="predicted"/>
<dbReference type="RefSeq" id="XP_007408531.1">
    <property type="nucleotide sequence ID" value="XM_007408469.1"/>
</dbReference>
<dbReference type="Proteomes" id="UP000001072">
    <property type="component" value="Unassembled WGS sequence"/>
</dbReference>
<dbReference type="KEGG" id="mlr:MELLADRAFT_124551"/>
<accession>F4RGU7</accession>
<dbReference type="VEuPathDB" id="FungiDB:MELLADRAFT_124551"/>
<dbReference type="GeneID" id="18926837"/>
<feature type="chain" id="PRO_5003321586" evidence="1">
    <location>
        <begin position="23"/>
        <end position="156"/>
    </location>
</feature>
<reference evidence="3" key="1">
    <citation type="journal article" date="2011" name="Proc. Natl. Acad. Sci. U.S.A.">
        <title>Obligate biotrophy features unraveled by the genomic analysis of rust fungi.</title>
        <authorList>
            <person name="Duplessis S."/>
            <person name="Cuomo C.A."/>
            <person name="Lin Y.-C."/>
            <person name="Aerts A."/>
            <person name="Tisserant E."/>
            <person name="Veneault-Fourrey C."/>
            <person name="Joly D.L."/>
            <person name="Hacquard S."/>
            <person name="Amselem J."/>
            <person name="Cantarel B.L."/>
            <person name="Chiu R."/>
            <person name="Coutinho P.M."/>
            <person name="Feau N."/>
            <person name="Field M."/>
            <person name="Frey P."/>
            <person name="Gelhaye E."/>
            <person name="Goldberg J."/>
            <person name="Grabherr M.G."/>
            <person name="Kodira C.D."/>
            <person name="Kohler A."/>
            <person name="Kuees U."/>
            <person name="Lindquist E.A."/>
            <person name="Lucas S.M."/>
            <person name="Mago R."/>
            <person name="Mauceli E."/>
            <person name="Morin E."/>
            <person name="Murat C."/>
            <person name="Pangilinan J.L."/>
            <person name="Park R."/>
            <person name="Pearson M."/>
            <person name="Quesneville H."/>
            <person name="Rouhier N."/>
            <person name="Sakthikumar S."/>
            <person name="Salamov A.A."/>
            <person name="Schmutz J."/>
            <person name="Selles B."/>
            <person name="Shapiro H."/>
            <person name="Tanguay P."/>
            <person name="Tuskan G.A."/>
            <person name="Henrissat B."/>
            <person name="Van de Peer Y."/>
            <person name="Rouze P."/>
            <person name="Ellis J.G."/>
            <person name="Dodds P.N."/>
            <person name="Schein J.E."/>
            <person name="Zhong S."/>
            <person name="Hamelin R.C."/>
            <person name="Grigoriev I.V."/>
            <person name="Szabo L.J."/>
            <person name="Martin F."/>
        </authorList>
    </citation>
    <scope>NUCLEOTIDE SEQUENCE [LARGE SCALE GENOMIC DNA]</scope>
    <source>
        <strain evidence="3">98AG31 / pathotype 3-4-7</strain>
    </source>
</reference>
<evidence type="ECO:0000256" key="1">
    <source>
        <dbReference type="SAM" id="SignalP"/>
    </source>
</evidence>
<dbReference type="AlphaFoldDB" id="F4RGU7"/>
<feature type="signal peptide" evidence="1">
    <location>
        <begin position="1"/>
        <end position="22"/>
    </location>
</feature>
<evidence type="ECO:0000313" key="2">
    <source>
        <dbReference type="EMBL" id="EGG08333.1"/>
    </source>
</evidence>
<organism evidence="3">
    <name type="scientific">Melampsora larici-populina (strain 98AG31 / pathotype 3-4-7)</name>
    <name type="common">Poplar leaf rust fungus</name>
    <dbReference type="NCBI Taxonomy" id="747676"/>
    <lineage>
        <taxon>Eukaryota</taxon>
        <taxon>Fungi</taxon>
        <taxon>Dikarya</taxon>
        <taxon>Basidiomycota</taxon>
        <taxon>Pucciniomycotina</taxon>
        <taxon>Pucciniomycetes</taxon>
        <taxon>Pucciniales</taxon>
        <taxon>Melampsoraceae</taxon>
        <taxon>Melampsora</taxon>
    </lineage>
</organism>
<evidence type="ECO:0000313" key="3">
    <source>
        <dbReference type="Proteomes" id="UP000001072"/>
    </source>
</evidence>
<sequence length="156" mass="17978">MFVKKMYFDVFAFLIALHSTAGQQEETSTQHLATRQFNFQRGLFSYSTFGLPVYNNNPLYQFNNNYFIYNNGVQISVPSNVFPTGFRFNIAPQYPNGLVGLAPLGRYYQQFPMFRHGNVFGYNRGGQFIPLPTTYNFLQKRSTSDDLSSPEKEFVA</sequence>